<evidence type="ECO:0000313" key="3">
    <source>
        <dbReference type="Proteomes" id="UP001331761"/>
    </source>
</evidence>
<dbReference type="EMBL" id="WIXE01011217">
    <property type="protein sequence ID" value="KAK5976924.1"/>
    <property type="molecule type" value="Genomic_DNA"/>
</dbReference>
<gene>
    <name evidence="2" type="ORF">GCK32_001577</name>
</gene>
<evidence type="ECO:0000313" key="2">
    <source>
        <dbReference type="EMBL" id="KAK5976924.1"/>
    </source>
</evidence>
<proteinExistence type="predicted"/>
<dbReference type="AlphaFoldDB" id="A0AAN8J1V5"/>
<organism evidence="2 3">
    <name type="scientific">Trichostrongylus colubriformis</name>
    <name type="common">Black scour worm</name>
    <dbReference type="NCBI Taxonomy" id="6319"/>
    <lineage>
        <taxon>Eukaryota</taxon>
        <taxon>Metazoa</taxon>
        <taxon>Ecdysozoa</taxon>
        <taxon>Nematoda</taxon>
        <taxon>Chromadorea</taxon>
        <taxon>Rhabditida</taxon>
        <taxon>Rhabditina</taxon>
        <taxon>Rhabditomorpha</taxon>
        <taxon>Strongyloidea</taxon>
        <taxon>Trichostrongylidae</taxon>
        <taxon>Trichostrongylus</taxon>
    </lineage>
</organism>
<evidence type="ECO:0000256" key="1">
    <source>
        <dbReference type="SAM" id="MobiDB-lite"/>
    </source>
</evidence>
<dbReference type="Proteomes" id="UP001331761">
    <property type="component" value="Unassembled WGS sequence"/>
</dbReference>
<keyword evidence="3" id="KW-1185">Reference proteome</keyword>
<feature type="region of interest" description="Disordered" evidence="1">
    <location>
        <begin position="46"/>
        <end position="68"/>
    </location>
</feature>
<comment type="caution">
    <text evidence="2">The sequence shown here is derived from an EMBL/GenBank/DDBJ whole genome shotgun (WGS) entry which is preliminary data.</text>
</comment>
<protein>
    <submittedName>
        <fullName evidence="2">Uncharacterized protein</fullName>
    </submittedName>
</protein>
<reference evidence="2 3" key="1">
    <citation type="submission" date="2019-10" db="EMBL/GenBank/DDBJ databases">
        <title>Assembly and Annotation for the nematode Trichostrongylus colubriformis.</title>
        <authorList>
            <person name="Martin J."/>
        </authorList>
    </citation>
    <scope>NUCLEOTIDE SEQUENCE [LARGE SCALE GENOMIC DNA]</scope>
    <source>
        <strain evidence="2">G859</strain>
        <tissue evidence="2">Whole worm</tissue>
    </source>
</reference>
<accession>A0AAN8J1V5</accession>
<sequence>MPRYMWMERPHCENLRKISTTVMDVICGGWAAFEITRAPIQVPNAPRKMKYKGDQGGGDDSVVSPDPNSVGNYTINEAGYFTSRAEHIRDKRFVKAKRRLFN</sequence>
<name>A0AAN8J1V5_TRICO</name>